<comment type="caution">
    <text evidence="4">The sequence shown here is derived from an EMBL/GenBank/DDBJ whole genome shotgun (WGS) entry which is preliminary data.</text>
</comment>
<dbReference type="Pfam" id="PF05816">
    <property type="entry name" value="TelA"/>
    <property type="match status" value="1"/>
</dbReference>
<sequence>MAGDIALDDFMQSKSSAALQETEPADIKTVCSQWEELTPEQKARVEALKNSIDLTDSKTPIQYGIGAQRNISNFSDSVLARVRSKDSGYIGELMSDLILKVKEADMDGLDDGLLGKIPFLRNMSRLVKKFIQRYERLEVQIDRIEQELEQARMQVLKDVAVFDGLYEKNLEYFQELQIYIAAGEAKLKELRRMTLPRLQAEAAAKGGPMSAQAVRDFEDTMNRFEKKIHDLKLSKTIALQTAPQIRLIQNSDKMLVDKIQTAILGTIPLWKSQIVIALGISRQEAILRMQRNVSDAANTLLTKNAEMLKQHSAGMARESERGIVDLVTLKKANAEMISAIKETIKIQQEGRAARQNAETELLSIERQLKNTLLPAARVVD</sequence>
<reference evidence="4" key="2">
    <citation type="journal article" date="2021" name="PeerJ">
        <title>Extensive microbial diversity within the chicken gut microbiome revealed by metagenomics and culture.</title>
        <authorList>
            <person name="Gilroy R."/>
            <person name="Ravi A."/>
            <person name="Getino M."/>
            <person name="Pursley I."/>
            <person name="Horton D.L."/>
            <person name="Alikhan N.F."/>
            <person name="Baker D."/>
            <person name="Gharbi K."/>
            <person name="Hall N."/>
            <person name="Watson M."/>
            <person name="Adriaenssens E.M."/>
            <person name="Foster-Nyarko E."/>
            <person name="Jarju S."/>
            <person name="Secka A."/>
            <person name="Antonio M."/>
            <person name="Oren A."/>
            <person name="Chaudhuri R.R."/>
            <person name="La Ragione R."/>
            <person name="Hildebrand F."/>
            <person name="Pallen M.J."/>
        </authorList>
    </citation>
    <scope>NUCLEOTIDE SEQUENCE</scope>
    <source>
        <strain evidence="4">CHK199-13235</strain>
    </source>
</reference>
<reference evidence="4" key="1">
    <citation type="submission" date="2020-10" db="EMBL/GenBank/DDBJ databases">
        <authorList>
            <person name="Gilroy R."/>
        </authorList>
    </citation>
    <scope>NUCLEOTIDE SEQUENCE</scope>
    <source>
        <strain evidence="4">CHK199-13235</strain>
    </source>
</reference>
<keyword evidence="3" id="KW-0175">Coiled coil</keyword>
<dbReference type="EMBL" id="DVJP01000008">
    <property type="protein sequence ID" value="HIS75279.1"/>
    <property type="molecule type" value="Genomic_DNA"/>
</dbReference>
<feature type="coiled-coil region" evidence="3">
    <location>
        <begin position="120"/>
        <end position="154"/>
    </location>
</feature>
<name>A0A9D1JY82_9FIRM</name>
<dbReference type="PIRSF" id="PIRSF026508">
    <property type="entry name" value="TelA"/>
    <property type="match status" value="1"/>
</dbReference>
<evidence type="ECO:0000256" key="1">
    <source>
        <dbReference type="ARBA" id="ARBA00005541"/>
    </source>
</evidence>
<evidence type="ECO:0000256" key="3">
    <source>
        <dbReference type="SAM" id="Coils"/>
    </source>
</evidence>
<protein>
    <submittedName>
        <fullName evidence="4">Toxic anion resistance protein</fullName>
    </submittedName>
</protein>
<dbReference type="InterPro" id="IPR008863">
    <property type="entry name" value="Toxic_anion-R_TelA"/>
</dbReference>
<evidence type="ECO:0000313" key="4">
    <source>
        <dbReference type="EMBL" id="HIS75279.1"/>
    </source>
</evidence>
<dbReference type="PANTHER" id="PTHR38432:SF1">
    <property type="entry name" value="TELA-LIKE PROTEIN SAOUHSC_01408"/>
    <property type="match status" value="1"/>
</dbReference>
<proteinExistence type="inferred from homology"/>
<dbReference type="Proteomes" id="UP000824002">
    <property type="component" value="Unassembled WGS sequence"/>
</dbReference>
<accession>A0A9D1JY82</accession>
<evidence type="ECO:0000256" key="2">
    <source>
        <dbReference type="PIRNR" id="PIRNR026508"/>
    </source>
</evidence>
<comment type="similarity">
    <text evidence="1 2">Belongs to the TelA family.</text>
</comment>
<dbReference type="AlphaFoldDB" id="A0A9D1JY82"/>
<organism evidence="4 5">
    <name type="scientific">Candidatus Merdivicinus excrementipullorum</name>
    <dbReference type="NCBI Taxonomy" id="2840867"/>
    <lineage>
        <taxon>Bacteria</taxon>
        <taxon>Bacillati</taxon>
        <taxon>Bacillota</taxon>
        <taxon>Clostridia</taxon>
        <taxon>Eubacteriales</taxon>
        <taxon>Oscillospiraceae</taxon>
        <taxon>Oscillospiraceae incertae sedis</taxon>
        <taxon>Candidatus Merdivicinus</taxon>
    </lineage>
</organism>
<gene>
    <name evidence="4" type="ORF">IAB51_00560</name>
</gene>
<dbReference type="PANTHER" id="PTHR38432">
    <property type="entry name" value="TELA-LIKE PROTEIN SAOUHSC_01408"/>
    <property type="match status" value="1"/>
</dbReference>
<evidence type="ECO:0000313" key="5">
    <source>
        <dbReference type="Proteomes" id="UP000824002"/>
    </source>
</evidence>